<dbReference type="OrthoDB" id="164305at2759"/>
<dbReference type="Proteomes" id="UP000277300">
    <property type="component" value="Unassembled WGS sequence"/>
</dbReference>
<comment type="caution">
    <text evidence="2">The sequence shown here is derived from an EMBL/GenBank/DDBJ whole genome shotgun (WGS) entry which is preliminary data.</text>
</comment>
<protein>
    <submittedName>
        <fullName evidence="2">Uncharacterized protein</fullName>
    </submittedName>
</protein>
<gene>
    <name evidence="1" type="ORF">BBJ29_008488</name>
    <name evidence="2" type="ORF">BBP00_00008259</name>
</gene>
<evidence type="ECO:0000313" key="3">
    <source>
        <dbReference type="Proteomes" id="UP000277300"/>
    </source>
</evidence>
<sequence>MTQRRKRKQAEETNQNLKQALFQQTAFLGGMQSLMRGGNLPCSKELEFQDWVHSYTALASRDALARRKEYVAHFTRSKMDLANKLVIKDTEAETQRLLATGQVYSARVRILHDGTRDFEEMPCGLEMSMMRELFGRQQRNKTDDAADGCVVKQFSAVFLFKETAKITLDRLQDAAFASMRGIGLYYPGAGYESRALDQVDVQDQDQTATNSRVYYTGLSASMDPTYERGRDGGMLLLDYVDEDALCPLPADLPGQKMIRRNCCGGVVVRREADSGMLSMRVACVKSFCPLEKKKNIPNTLEDEEARRAVARRIGLQATECERLKDRCTGYVFRTVANQLGVTTCI</sequence>
<evidence type="ECO:0000313" key="1">
    <source>
        <dbReference type="EMBL" id="RLN52729.1"/>
    </source>
</evidence>
<organism evidence="2 3">
    <name type="scientific">Phytophthora kernoviae</name>
    <dbReference type="NCBI Taxonomy" id="325452"/>
    <lineage>
        <taxon>Eukaryota</taxon>
        <taxon>Sar</taxon>
        <taxon>Stramenopiles</taxon>
        <taxon>Oomycota</taxon>
        <taxon>Peronosporomycetes</taxon>
        <taxon>Peronosporales</taxon>
        <taxon>Peronosporaceae</taxon>
        <taxon>Phytophthora</taxon>
    </lineage>
</organism>
<dbReference type="Proteomes" id="UP000284657">
    <property type="component" value="Unassembled WGS sequence"/>
</dbReference>
<accession>A0A3F2RFW4</accession>
<reference evidence="3 4" key="1">
    <citation type="submission" date="2018-07" db="EMBL/GenBank/DDBJ databases">
        <title>Genome sequencing of oomycete isolates from Chile give support for New Zealand origin for Phytophthora kernoviae and make available the first Nothophytophthora sp. genome.</title>
        <authorList>
            <person name="Studholme D.J."/>
            <person name="Sanfuentes E."/>
            <person name="Panda P."/>
            <person name="Hill R."/>
            <person name="Sambles C."/>
            <person name="Grant M."/>
            <person name="Williams N.M."/>
            <person name="Mcdougal R.L."/>
        </authorList>
    </citation>
    <scope>NUCLEOTIDE SEQUENCE [LARGE SCALE GENOMIC DNA]</scope>
    <source>
        <strain evidence="2">Chile6</strain>
        <strain evidence="1">Chile7</strain>
    </source>
</reference>
<dbReference type="EMBL" id="MBAD02001651">
    <property type="protein sequence ID" value="RLN52729.1"/>
    <property type="molecule type" value="Genomic_DNA"/>
</dbReference>
<name>A0A3F2RFW4_9STRA</name>
<evidence type="ECO:0000313" key="2">
    <source>
        <dbReference type="EMBL" id="RLN55927.1"/>
    </source>
</evidence>
<proteinExistence type="predicted"/>
<dbReference type="EMBL" id="MBDO02000399">
    <property type="protein sequence ID" value="RLN55927.1"/>
    <property type="molecule type" value="Genomic_DNA"/>
</dbReference>
<evidence type="ECO:0000313" key="4">
    <source>
        <dbReference type="Proteomes" id="UP000284657"/>
    </source>
</evidence>
<dbReference type="AlphaFoldDB" id="A0A3F2RFW4"/>